<dbReference type="GO" id="GO:0003700">
    <property type="term" value="F:DNA-binding transcription factor activity"/>
    <property type="evidence" value="ECO:0007669"/>
    <property type="project" value="InterPro"/>
</dbReference>
<dbReference type="RefSeq" id="WP_099516926.1">
    <property type="nucleotide sequence ID" value="NZ_CP016808.1"/>
</dbReference>
<sequence length="317" mass="36562">MNKTERLLSIVLELQRNKVLKAEELAEMLEVSSRTIYRDVQVLSESGVPIIGATGLGYSLMNGYFLPPVSFTVEEAAALLIGAEFVEQRFDPVYSRSARSSRGKIEAVLTEPIRDEADRIRDNILLLHKDYEPEIGHREKAYVAAIRTAMLEGNKIRFEYHKRAAQANDKHEMLRTVAPYGLVLDEQNGWLLVAHCDLRDDIRHFRVSRIKELAITNETFQLPSSFHLHGYQPKDDRDVKVQVLFNVSIAEKVKIANNYYMEDARLNADGYYVTFRVRRSEDLLSWLLGWGADAIIIEPEAFKLRIKKEIENMMKRY</sequence>
<dbReference type="InterPro" id="IPR013196">
    <property type="entry name" value="HTH_11"/>
</dbReference>
<dbReference type="InterPro" id="IPR036388">
    <property type="entry name" value="WH-like_DNA-bd_sf"/>
</dbReference>
<dbReference type="AlphaFoldDB" id="A0A1B2DCU3"/>
<protein>
    <submittedName>
        <fullName evidence="4">Transcriptional regulator</fullName>
    </submittedName>
</protein>
<proteinExistence type="predicted"/>
<dbReference type="Pfam" id="PF13280">
    <property type="entry name" value="WYL"/>
    <property type="match status" value="1"/>
</dbReference>
<dbReference type="InterPro" id="IPR028349">
    <property type="entry name" value="PafC-like"/>
</dbReference>
<accession>A0A1B2DCU3</accession>
<evidence type="ECO:0000256" key="2">
    <source>
        <dbReference type="ARBA" id="ARBA00023163"/>
    </source>
</evidence>
<dbReference type="PROSITE" id="PS52050">
    <property type="entry name" value="WYL"/>
    <property type="match status" value="1"/>
</dbReference>
<keyword evidence="2" id="KW-0804">Transcription</keyword>
<evidence type="ECO:0000259" key="3">
    <source>
        <dbReference type="PROSITE" id="PS51000"/>
    </source>
</evidence>
<dbReference type="InterPro" id="IPR051534">
    <property type="entry name" value="CBASS_pafABC_assoc_protein"/>
</dbReference>
<dbReference type="PIRSF" id="PIRSF016838">
    <property type="entry name" value="PafC"/>
    <property type="match status" value="1"/>
</dbReference>
<feature type="domain" description="HTH deoR-type" evidence="3">
    <location>
        <begin position="3"/>
        <end position="58"/>
    </location>
</feature>
<dbReference type="PROSITE" id="PS51000">
    <property type="entry name" value="HTH_DEOR_2"/>
    <property type="match status" value="1"/>
</dbReference>
<dbReference type="Pfam" id="PF25583">
    <property type="entry name" value="WCX"/>
    <property type="match status" value="1"/>
</dbReference>
<dbReference type="PANTHER" id="PTHR34580:SF1">
    <property type="entry name" value="PROTEIN PAFC"/>
    <property type="match status" value="1"/>
</dbReference>
<evidence type="ECO:0000256" key="1">
    <source>
        <dbReference type="ARBA" id="ARBA00023015"/>
    </source>
</evidence>
<evidence type="ECO:0000313" key="4">
    <source>
        <dbReference type="EMBL" id="ANY65528.1"/>
    </source>
</evidence>
<dbReference type="SUPFAM" id="SSF46785">
    <property type="entry name" value="Winged helix' DNA-binding domain"/>
    <property type="match status" value="1"/>
</dbReference>
<keyword evidence="1" id="KW-0805">Transcription regulation</keyword>
<dbReference type="InterPro" id="IPR036390">
    <property type="entry name" value="WH_DNA-bd_sf"/>
</dbReference>
<dbReference type="InterPro" id="IPR001034">
    <property type="entry name" value="DeoR_HTH"/>
</dbReference>
<name>A0A1B2DCU3_9BACL</name>
<dbReference type="EMBL" id="CP016808">
    <property type="protein sequence ID" value="ANY65528.1"/>
    <property type="molecule type" value="Genomic_DNA"/>
</dbReference>
<reference evidence="4" key="1">
    <citation type="submission" date="2016-08" db="EMBL/GenBank/DDBJ databases">
        <title>Complete Genome Seqeunce of Paenibacillus sp. BIHB 4019 from tea rhizoplane.</title>
        <authorList>
            <person name="Thakur R."/>
            <person name="Swarnkar M.K."/>
            <person name="Gulati A."/>
        </authorList>
    </citation>
    <scope>NUCLEOTIDE SEQUENCE [LARGE SCALE GENOMIC DNA]</scope>
    <source>
        <strain evidence="4">BIHB4019</strain>
    </source>
</reference>
<dbReference type="InterPro" id="IPR026881">
    <property type="entry name" value="WYL_dom"/>
</dbReference>
<dbReference type="Gene3D" id="1.10.10.10">
    <property type="entry name" value="Winged helix-like DNA-binding domain superfamily/Winged helix DNA-binding domain"/>
    <property type="match status" value="1"/>
</dbReference>
<dbReference type="InterPro" id="IPR057727">
    <property type="entry name" value="WCX_dom"/>
</dbReference>
<dbReference type="PANTHER" id="PTHR34580">
    <property type="match status" value="1"/>
</dbReference>
<gene>
    <name evidence="4" type="ORF">BBD42_02895</name>
</gene>
<dbReference type="Pfam" id="PF08279">
    <property type="entry name" value="HTH_11"/>
    <property type="match status" value="1"/>
</dbReference>
<organism evidence="4">
    <name type="scientific">Paenibacillus sp. BIHB 4019</name>
    <dbReference type="NCBI Taxonomy" id="1870819"/>
    <lineage>
        <taxon>Bacteria</taxon>
        <taxon>Bacillati</taxon>
        <taxon>Bacillota</taxon>
        <taxon>Bacilli</taxon>
        <taxon>Bacillales</taxon>
        <taxon>Paenibacillaceae</taxon>
        <taxon>Paenibacillus</taxon>
    </lineage>
</organism>